<name>A0A0N4XEH5_NIPBR</name>
<feature type="region of interest" description="Disordered" evidence="1">
    <location>
        <begin position="269"/>
        <end position="299"/>
    </location>
</feature>
<dbReference type="WBParaSite" id="NBR_0000092701-mRNA-1">
    <property type="protein sequence ID" value="NBR_0000092701-mRNA-1"/>
    <property type="gene ID" value="NBR_0000092701"/>
</dbReference>
<proteinExistence type="predicted"/>
<sequence>MSVAKQPRCHKFISADVSASPPSSEPGRDKRNLRNHSFKNNFKLKSLVQEQFQVEIVLERVISQIPLFLPGSEEGDLAETHNHHGMPGSDPALPLFHLFSLAPNPVHSSQPVQKPFSNVDLLDGILDNTNQPPAMIPQPTTTQNQSLLRSCAPSIPVSSNSSLTLSAINALPSPQQVNSTVAAVSSSTSVHSTTLQQGAPVQQPVQMPAQPQRPAAAVMPIQHHANVPPGGPAAGMMAPRVLPVTDLMDPKKFELGPSDKTRLEKRLLHEHIRSGGDVPPPQLDPNDPLNSLDPFWKAR</sequence>
<dbReference type="STRING" id="27835.A0A0N4XEH5"/>
<dbReference type="OMA" id="GRSNICI"/>
<keyword evidence="3" id="KW-1185">Reference proteome</keyword>
<dbReference type="Proteomes" id="UP000271162">
    <property type="component" value="Unassembled WGS sequence"/>
</dbReference>
<evidence type="ECO:0000313" key="4">
    <source>
        <dbReference type="WBParaSite" id="NBR_0000092701-mRNA-1"/>
    </source>
</evidence>
<dbReference type="AlphaFoldDB" id="A0A0N4XEH5"/>
<evidence type="ECO:0000256" key="1">
    <source>
        <dbReference type="SAM" id="MobiDB-lite"/>
    </source>
</evidence>
<gene>
    <name evidence="2" type="ORF">NBR_LOCUS928</name>
</gene>
<organism evidence="4">
    <name type="scientific">Nippostrongylus brasiliensis</name>
    <name type="common">Rat hookworm</name>
    <dbReference type="NCBI Taxonomy" id="27835"/>
    <lineage>
        <taxon>Eukaryota</taxon>
        <taxon>Metazoa</taxon>
        <taxon>Ecdysozoa</taxon>
        <taxon>Nematoda</taxon>
        <taxon>Chromadorea</taxon>
        <taxon>Rhabditida</taxon>
        <taxon>Rhabditina</taxon>
        <taxon>Rhabditomorpha</taxon>
        <taxon>Strongyloidea</taxon>
        <taxon>Heligmosomidae</taxon>
        <taxon>Nippostrongylus</taxon>
    </lineage>
</organism>
<reference evidence="2 3" key="2">
    <citation type="submission" date="2018-11" db="EMBL/GenBank/DDBJ databases">
        <authorList>
            <consortium name="Pathogen Informatics"/>
        </authorList>
    </citation>
    <scope>NUCLEOTIDE SEQUENCE [LARGE SCALE GENOMIC DNA]</scope>
</reference>
<dbReference type="EMBL" id="UYSL01000570">
    <property type="protein sequence ID" value="VDL64058.1"/>
    <property type="molecule type" value="Genomic_DNA"/>
</dbReference>
<feature type="compositionally biased region" description="Low complexity" evidence="1">
    <location>
        <begin position="284"/>
        <end position="299"/>
    </location>
</feature>
<reference evidence="4" key="1">
    <citation type="submission" date="2017-02" db="UniProtKB">
        <authorList>
            <consortium name="WormBaseParasite"/>
        </authorList>
    </citation>
    <scope>IDENTIFICATION</scope>
</reference>
<evidence type="ECO:0000313" key="3">
    <source>
        <dbReference type="Proteomes" id="UP000271162"/>
    </source>
</evidence>
<evidence type="ECO:0000313" key="2">
    <source>
        <dbReference type="EMBL" id="VDL64058.1"/>
    </source>
</evidence>
<protein>
    <submittedName>
        <fullName evidence="4">HLF</fullName>
    </submittedName>
</protein>
<accession>A0A0N4XEH5</accession>
<feature type="region of interest" description="Disordered" evidence="1">
    <location>
        <begin position="1"/>
        <end position="35"/>
    </location>
</feature>